<proteinExistence type="predicted"/>
<evidence type="ECO:0000259" key="1">
    <source>
        <dbReference type="SMART" id="SM00382"/>
    </source>
</evidence>
<dbReference type="Proteomes" id="UP000824192">
    <property type="component" value="Unassembled WGS sequence"/>
</dbReference>
<dbReference type="PRINTS" id="PR00988">
    <property type="entry name" value="URIDINKINASE"/>
</dbReference>
<protein>
    <submittedName>
        <fullName evidence="2">Adenylyl-sulfate kinase</fullName>
        <ecNumber evidence="2">2.7.1.25</ecNumber>
    </submittedName>
</protein>
<dbReference type="InterPro" id="IPR003593">
    <property type="entry name" value="AAA+_ATPase"/>
</dbReference>
<accession>A0A9D1RUS1</accession>
<reference evidence="2" key="2">
    <citation type="submission" date="2021-04" db="EMBL/GenBank/DDBJ databases">
        <authorList>
            <person name="Gilroy R."/>
        </authorList>
    </citation>
    <scope>NUCLEOTIDE SEQUENCE</scope>
    <source>
        <strain evidence="2">ChiGjej6B6-1540</strain>
    </source>
</reference>
<dbReference type="SMART" id="SM00382">
    <property type="entry name" value="AAA"/>
    <property type="match status" value="1"/>
</dbReference>
<dbReference type="GO" id="GO:0004020">
    <property type="term" value="F:adenylylsulfate kinase activity"/>
    <property type="evidence" value="ECO:0007669"/>
    <property type="project" value="UniProtKB-EC"/>
</dbReference>
<gene>
    <name evidence="2" type="ORF">H9868_01105</name>
</gene>
<dbReference type="Pfam" id="PF00485">
    <property type="entry name" value="PRK"/>
    <property type="match status" value="1"/>
</dbReference>
<keyword evidence="2" id="KW-0418">Kinase</keyword>
<dbReference type="PANTHER" id="PTHR10285">
    <property type="entry name" value="URIDINE KINASE"/>
    <property type="match status" value="1"/>
</dbReference>
<dbReference type="Gene3D" id="3.40.50.300">
    <property type="entry name" value="P-loop containing nucleotide triphosphate hydrolases"/>
    <property type="match status" value="1"/>
</dbReference>
<sequence length="315" mass="35795">MPYQLQEIRQALSDDPAAFLAQCDQQYQQRISKAADTILKRRNESPIVLLSGPSGSGKTTTALKLEEELERRGISTHTISLDNYFKTMDRSTAPRTPEGDIDLESPLLLDMDLLDETFTKLTRGEEVIIPKFEFSRQMRNDARGRPLSLGPNEIAIFEGIHALNDDIAGRHPEATTLYISARSNILDGEELRFKGTWMRITRRAVRDLNFRGTDMTATLAMWHNVRRGEKRYISPFKNRAHIIIDSSLRYEVPLFANYAPALAEALDHLDPRNPRWKELCQMVEAFRAFPTVDPALVPASSLLREFIGGGSYHYS</sequence>
<dbReference type="EMBL" id="DXGA01000023">
    <property type="protein sequence ID" value="HIW93116.1"/>
    <property type="molecule type" value="Genomic_DNA"/>
</dbReference>
<organism evidence="2 3">
    <name type="scientific">Candidatus Flavonifractor merdipullorum</name>
    <dbReference type="NCBI Taxonomy" id="2838590"/>
    <lineage>
        <taxon>Bacteria</taxon>
        <taxon>Bacillati</taxon>
        <taxon>Bacillota</taxon>
        <taxon>Clostridia</taxon>
        <taxon>Eubacteriales</taxon>
        <taxon>Oscillospiraceae</taxon>
        <taxon>Flavonifractor</taxon>
    </lineage>
</organism>
<comment type="caution">
    <text evidence="2">The sequence shown here is derived from an EMBL/GenBank/DDBJ whole genome shotgun (WGS) entry which is preliminary data.</text>
</comment>
<keyword evidence="2" id="KW-0808">Transferase</keyword>
<evidence type="ECO:0000313" key="3">
    <source>
        <dbReference type="Proteomes" id="UP000824192"/>
    </source>
</evidence>
<feature type="domain" description="AAA+ ATPase" evidence="1">
    <location>
        <begin position="44"/>
        <end position="210"/>
    </location>
</feature>
<name>A0A9D1RUS1_9FIRM</name>
<dbReference type="InterPro" id="IPR006083">
    <property type="entry name" value="PRK/URK"/>
</dbReference>
<dbReference type="AlphaFoldDB" id="A0A9D1RUS1"/>
<dbReference type="InterPro" id="IPR027417">
    <property type="entry name" value="P-loop_NTPase"/>
</dbReference>
<reference evidence="2" key="1">
    <citation type="journal article" date="2021" name="PeerJ">
        <title>Extensive microbial diversity within the chicken gut microbiome revealed by metagenomics and culture.</title>
        <authorList>
            <person name="Gilroy R."/>
            <person name="Ravi A."/>
            <person name="Getino M."/>
            <person name="Pursley I."/>
            <person name="Horton D.L."/>
            <person name="Alikhan N.F."/>
            <person name="Baker D."/>
            <person name="Gharbi K."/>
            <person name="Hall N."/>
            <person name="Watson M."/>
            <person name="Adriaenssens E.M."/>
            <person name="Foster-Nyarko E."/>
            <person name="Jarju S."/>
            <person name="Secka A."/>
            <person name="Antonio M."/>
            <person name="Oren A."/>
            <person name="Chaudhuri R.R."/>
            <person name="La Ragione R."/>
            <person name="Hildebrand F."/>
            <person name="Pallen M.J."/>
        </authorList>
    </citation>
    <scope>NUCLEOTIDE SEQUENCE</scope>
    <source>
        <strain evidence="2">ChiGjej6B6-1540</strain>
    </source>
</reference>
<dbReference type="SUPFAM" id="SSF52540">
    <property type="entry name" value="P-loop containing nucleoside triphosphate hydrolases"/>
    <property type="match status" value="1"/>
</dbReference>
<evidence type="ECO:0000313" key="2">
    <source>
        <dbReference type="EMBL" id="HIW93116.1"/>
    </source>
</evidence>
<dbReference type="GO" id="GO:0005524">
    <property type="term" value="F:ATP binding"/>
    <property type="evidence" value="ECO:0007669"/>
    <property type="project" value="InterPro"/>
</dbReference>
<dbReference type="EC" id="2.7.1.25" evidence="2"/>